<dbReference type="SUPFAM" id="SSF103473">
    <property type="entry name" value="MFS general substrate transporter"/>
    <property type="match status" value="1"/>
</dbReference>
<evidence type="ECO:0000256" key="3">
    <source>
        <dbReference type="ARBA" id="ARBA00022475"/>
    </source>
</evidence>
<dbReference type="Pfam" id="PF07690">
    <property type="entry name" value="MFS_1"/>
    <property type="match status" value="1"/>
</dbReference>
<evidence type="ECO:0000256" key="1">
    <source>
        <dbReference type="ARBA" id="ARBA00004651"/>
    </source>
</evidence>
<evidence type="ECO:0000256" key="5">
    <source>
        <dbReference type="ARBA" id="ARBA00022989"/>
    </source>
</evidence>
<comment type="subcellular location">
    <subcellularLocation>
        <location evidence="1">Cell membrane</location>
        <topology evidence="1">Multi-pass membrane protein</topology>
    </subcellularLocation>
</comment>
<dbReference type="Proteomes" id="UP001596215">
    <property type="component" value="Unassembled WGS sequence"/>
</dbReference>
<keyword evidence="10" id="KW-1185">Reference proteome</keyword>
<feature type="transmembrane region" description="Helical" evidence="7">
    <location>
        <begin position="411"/>
        <end position="430"/>
    </location>
</feature>
<feature type="transmembrane region" description="Helical" evidence="7">
    <location>
        <begin position="290"/>
        <end position="308"/>
    </location>
</feature>
<dbReference type="InterPro" id="IPR011701">
    <property type="entry name" value="MFS"/>
</dbReference>
<feature type="transmembrane region" description="Helical" evidence="7">
    <location>
        <begin position="166"/>
        <end position="192"/>
    </location>
</feature>
<evidence type="ECO:0000259" key="8">
    <source>
        <dbReference type="PROSITE" id="PS50850"/>
    </source>
</evidence>
<evidence type="ECO:0000256" key="4">
    <source>
        <dbReference type="ARBA" id="ARBA00022692"/>
    </source>
</evidence>
<feature type="transmembrane region" description="Helical" evidence="7">
    <location>
        <begin position="382"/>
        <end position="405"/>
    </location>
</feature>
<keyword evidence="4 7" id="KW-0812">Transmembrane</keyword>
<evidence type="ECO:0000256" key="7">
    <source>
        <dbReference type="SAM" id="Phobius"/>
    </source>
</evidence>
<feature type="transmembrane region" description="Helical" evidence="7">
    <location>
        <begin position="320"/>
        <end position="338"/>
    </location>
</feature>
<gene>
    <name evidence="9" type="ORF">ACFP73_04310</name>
</gene>
<proteinExistence type="predicted"/>
<dbReference type="PANTHER" id="PTHR43045:SF1">
    <property type="entry name" value="SHIKIMATE TRANSPORTER"/>
    <property type="match status" value="1"/>
</dbReference>
<dbReference type="Gene3D" id="1.20.1250.20">
    <property type="entry name" value="MFS general substrate transporter like domains"/>
    <property type="match status" value="2"/>
</dbReference>
<accession>A0ABW1VNE5</accession>
<dbReference type="PANTHER" id="PTHR43045">
    <property type="entry name" value="SHIKIMATE TRANSPORTER"/>
    <property type="match status" value="1"/>
</dbReference>
<evidence type="ECO:0000256" key="2">
    <source>
        <dbReference type="ARBA" id="ARBA00022448"/>
    </source>
</evidence>
<comment type="caution">
    <text evidence="9">The sequence shown here is derived from an EMBL/GenBank/DDBJ whole genome shotgun (WGS) entry which is preliminary data.</text>
</comment>
<keyword evidence="5 7" id="KW-1133">Transmembrane helix</keyword>
<protein>
    <submittedName>
        <fullName evidence="9">MFS transporter</fullName>
    </submittedName>
</protein>
<feature type="transmembrane region" description="Helical" evidence="7">
    <location>
        <begin position="64"/>
        <end position="88"/>
    </location>
</feature>
<keyword evidence="2" id="KW-0813">Transport</keyword>
<feature type="transmembrane region" description="Helical" evidence="7">
    <location>
        <begin position="130"/>
        <end position="154"/>
    </location>
</feature>
<dbReference type="InterPro" id="IPR005828">
    <property type="entry name" value="MFS_sugar_transport-like"/>
</dbReference>
<sequence length="442" mass="47839">MSYETEPEFTLASVRQNNQDRHLLARRAAVAAMTGTAIEYYEFGIYGFMASVIGPLFFPGASPAAALLSVLAVFGSAFLIRPLGGILLGRIGDKLGRRKILLLTVLGMGGSTAAIGLLPDAASAGILAPVLLVILRLAQGFFAGAEIVGAAAFVAESAPTGKRGFYGAFTPVGVALGGALAAFICGCMLQFVDAGQLHRWGWRIPFLLTILLVILSAVMRHQVEETPAFKAFSRGKKPIPVPFFTMLREHRSALLRVIVLTFGQNAGYWIGVVFMNIYLTTWLGYNKQQVFWMMAVISLAMAAMMPFWGGLSDKLGRSKVLKTGFIGYVVLVLPMMSLMDHHNYWLACVAMFIASLPMPIVQSVGYPTYAEQFPTAVRYSGMALSINLGAILGGGLTPYLVTALIEKTGWLYMPGIVMACAALPGLWVLLRMRDTHRQELPK</sequence>
<dbReference type="InterPro" id="IPR036259">
    <property type="entry name" value="MFS_trans_sf"/>
</dbReference>
<organism evidence="9 10">
    <name type="scientific">Tatumella punctata</name>
    <dbReference type="NCBI Taxonomy" id="399969"/>
    <lineage>
        <taxon>Bacteria</taxon>
        <taxon>Pseudomonadati</taxon>
        <taxon>Pseudomonadota</taxon>
        <taxon>Gammaproteobacteria</taxon>
        <taxon>Enterobacterales</taxon>
        <taxon>Erwiniaceae</taxon>
        <taxon>Tatumella</taxon>
    </lineage>
</organism>
<evidence type="ECO:0000313" key="9">
    <source>
        <dbReference type="EMBL" id="MFC6361323.1"/>
    </source>
</evidence>
<feature type="domain" description="Major facilitator superfamily (MFS) profile" evidence="8">
    <location>
        <begin position="28"/>
        <end position="437"/>
    </location>
</feature>
<dbReference type="PROSITE" id="PS50850">
    <property type="entry name" value="MFS"/>
    <property type="match status" value="1"/>
</dbReference>
<name>A0ABW1VNE5_9GAMM</name>
<feature type="transmembrane region" description="Helical" evidence="7">
    <location>
        <begin position="344"/>
        <end position="361"/>
    </location>
</feature>
<dbReference type="RefSeq" id="WP_212708162.1">
    <property type="nucleotide sequence ID" value="NZ_BAAAFW010000025.1"/>
</dbReference>
<reference evidence="10" key="1">
    <citation type="journal article" date="2019" name="Int. J. Syst. Evol. Microbiol.">
        <title>The Global Catalogue of Microorganisms (GCM) 10K type strain sequencing project: providing services to taxonomists for standard genome sequencing and annotation.</title>
        <authorList>
            <consortium name="The Broad Institute Genomics Platform"/>
            <consortium name="The Broad Institute Genome Sequencing Center for Infectious Disease"/>
            <person name="Wu L."/>
            <person name="Ma J."/>
        </authorList>
    </citation>
    <scope>NUCLEOTIDE SEQUENCE [LARGE SCALE GENOMIC DNA]</scope>
    <source>
        <strain evidence="10">CGMCC 4.1530</strain>
    </source>
</reference>
<feature type="transmembrane region" description="Helical" evidence="7">
    <location>
        <begin position="100"/>
        <end position="118"/>
    </location>
</feature>
<feature type="transmembrane region" description="Helical" evidence="7">
    <location>
        <begin position="253"/>
        <end position="278"/>
    </location>
</feature>
<dbReference type="Pfam" id="PF00083">
    <property type="entry name" value="Sugar_tr"/>
    <property type="match status" value="1"/>
</dbReference>
<keyword evidence="6 7" id="KW-0472">Membrane</keyword>
<dbReference type="InterPro" id="IPR020846">
    <property type="entry name" value="MFS_dom"/>
</dbReference>
<evidence type="ECO:0000313" key="10">
    <source>
        <dbReference type="Proteomes" id="UP001596215"/>
    </source>
</evidence>
<dbReference type="EMBL" id="JBHSUC010000003">
    <property type="protein sequence ID" value="MFC6361323.1"/>
    <property type="molecule type" value="Genomic_DNA"/>
</dbReference>
<keyword evidence="3" id="KW-1003">Cell membrane</keyword>
<evidence type="ECO:0000256" key="6">
    <source>
        <dbReference type="ARBA" id="ARBA00023136"/>
    </source>
</evidence>
<feature type="transmembrane region" description="Helical" evidence="7">
    <location>
        <begin position="204"/>
        <end position="223"/>
    </location>
</feature>